<keyword evidence="6" id="KW-1185">Reference proteome</keyword>
<keyword evidence="2" id="KW-0391">Immunity</keyword>
<dbReference type="InterPro" id="IPR050413">
    <property type="entry name" value="TCR_beta_variable"/>
</dbReference>
<proteinExistence type="predicted"/>
<dbReference type="GO" id="GO:0007166">
    <property type="term" value="P:cell surface receptor signaling pathway"/>
    <property type="evidence" value="ECO:0007669"/>
    <property type="project" value="TreeGrafter"/>
</dbReference>
<reference evidence="5 6" key="1">
    <citation type="submission" date="2020-02" db="EMBL/GenBank/DDBJ databases">
        <title>A chromosome-scale genome assembly of the black bullhead catfish (Ameiurus melas).</title>
        <authorList>
            <person name="Wen M."/>
            <person name="Zham M."/>
            <person name="Cabau C."/>
            <person name="Klopp C."/>
            <person name="Donnadieu C."/>
            <person name="Roques C."/>
            <person name="Bouchez O."/>
            <person name="Lampietro C."/>
            <person name="Jouanno E."/>
            <person name="Herpin A."/>
            <person name="Louis A."/>
            <person name="Berthelot C."/>
            <person name="Parey E."/>
            <person name="Roest-Crollius H."/>
            <person name="Braasch I."/>
            <person name="Postlethwait J."/>
            <person name="Robinson-Rechavi M."/>
            <person name="Echchiki A."/>
            <person name="Begum T."/>
            <person name="Montfort J."/>
            <person name="Schartl M."/>
            <person name="Bobe J."/>
            <person name="Guiguen Y."/>
        </authorList>
    </citation>
    <scope>NUCLEOTIDE SEQUENCE [LARGE SCALE GENOMIC DNA]</scope>
    <source>
        <strain evidence="5">M_S1</strain>
        <tissue evidence="5">Blood</tissue>
    </source>
</reference>
<name>A0A7J6AQC8_AMEME</name>
<feature type="domain" description="Ig-like" evidence="4">
    <location>
        <begin position="34"/>
        <end position="122"/>
    </location>
</feature>
<dbReference type="InterPro" id="IPR007110">
    <property type="entry name" value="Ig-like_dom"/>
</dbReference>
<feature type="chain" id="PRO_5029543916" description="Ig-like domain-containing protein" evidence="3">
    <location>
        <begin position="20"/>
        <end position="140"/>
    </location>
</feature>
<evidence type="ECO:0000313" key="5">
    <source>
        <dbReference type="EMBL" id="KAF4084289.1"/>
    </source>
</evidence>
<dbReference type="GO" id="GO:0005886">
    <property type="term" value="C:plasma membrane"/>
    <property type="evidence" value="ECO:0007669"/>
    <property type="project" value="TreeGrafter"/>
</dbReference>
<sequence length="140" mass="15924">MIRIIIIFQSLYWIQGVAGADDVLQPSILWAKFGQSATINCSQTKGSTYREMYWYRQYQGESMELIVYTTSYGIQDFGEFDQKKFSTIKTAVESGSFTVKDVDYNDSAVYFCAVKEHSVITTGQSCTKTHCVSVRKNKDT</sequence>
<dbReference type="InterPro" id="IPR036179">
    <property type="entry name" value="Ig-like_dom_sf"/>
</dbReference>
<dbReference type="InterPro" id="IPR013783">
    <property type="entry name" value="Ig-like_fold"/>
</dbReference>
<dbReference type="Proteomes" id="UP000593565">
    <property type="component" value="Unassembled WGS sequence"/>
</dbReference>
<dbReference type="AlphaFoldDB" id="A0A7J6AQC8"/>
<dbReference type="PROSITE" id="PS50835">
    <property type="entry name" value="IG_LIKE"/>
    <property type="match status" value="1"/>
</dbReference>
<feature type="signal peptide" evidence="3">
    <location>
        <begin position="1"/>
        <end position="19"/>
    </location>
</feature>
<dbReference type="SUPFAM" id="SSF48726">
    <property type="entry name" value="Immunoglobulin"/>
    <property type="match status" value="1"/>
</dbReference>
<evidence type="ECO:0000256" key="2">
    <source>
        <dbReference type="ARBA" id="ARBA00022859"/>
    </source>
</evidence>
<evidence type="ECO:0000256" key="3">
    <source>
        <dbReference type="SAM" id="SignalP"/>
    </source>
</evidence>
<protein>
    <recommendedName>
        <fullName evidence="4">Ig-like domain-containing protein</fullName>
    </recommendedName>
</protein>
<accession>A0A7J6AQC8</accession>
<dbReference type="EMBL" id="JAAGNN010000010">
    <property type="protein sequence ID" value="KAF4084289.1"/>
    <property type="molecule type" value="Genomic_DNA"/>
</dbReference>
<evidence type="ECO:0000313" key="6">
    <source>
        <dbReference type="Proteomes" id="UP000593565"/>
    </source>
</evidence>
<dbReference type="SMART" id="SM00406">
    <property type="entry name" value="IGv"/>
    <property type="match status" value="1"/>
</dbReference>
<evidence type="ECO:0000259" key="4">
    <source>
        <dbReference type="PROSITE" id="PS50835"/>
    </source>
</evidence>
<dbReference type="PANTHER" id="PTHR23268:SF102">
    <property type="entry name" value="IMMUNOGLOBULIN V-SET DOMAIN-CONTAINING PROTEIN"/>
    <property type="match status" value="1"/>
</dbReference>
<comment type="caution">
    <text evidence="5">The sequence shown here is derived from an EMBL/GenBank/DDBJ whole genome shotgun (WGS) entry which is preliminary data.</text>
</comment>
<evidence type="ECO:0000256" key="1">
    <source>
        <dbReference type="ARBA" id="ARBA00022729"/>
    </source>
</evidence>
<dbReference type="Gene3D" id="2.60.40.10">
    <property type="entry name" value="Immunoglobulins"/>
    <property type="match status" value="1"/>
</dbReference>
<organism evidence="5 6">
    <name type="scientific">Ameiurus melas</name>
    <name type="common">Black bullhead</name>
    <name type="synonym">Silurus melas</name>
    <dbReference type="NCBI Taxonomy" id="219545"/>
    <lineage>
        <taxon>Eukaryota</taxon>
        <taxon>Metazoa</taxon>
        <taxon>Chordata</taxon>
        <taxon>Craniata</taxon>
        <taxon>Vertebrata</taxon>
        <taxon>Euteleostomi</taxon>
        <taxon>Actinopterygii</taxon>
        <taxon>Neopterygii</taxon>
        <taxon>Teleostei</taxon>
        <taxon>Ostariophysi</taxon>
        <taxon>Siluriformes</taxon>
        <taxon>Ictaluridae</taxon>
        <taxon>Ameiurus</taxon>
    </lineage>
</organism>
<dbReference type="InterPro" id="IPR003599">
    <property type="entry name" value="Ig_sub"/>
</dbReference>
<dbReference type="GO" id="GO:0002376">
    <property type="term" value="P:immune system process"/>
    <property type="evidence" value="ECO:0007669"/>
    <property type="project" value="UniProtKB-KW"/>
</dbReference>
<dbReference type="SMART" id="SM00409">
    <property type="entry name" value="IG"/>
    <property type="match status" value="1"/>
</dbReference>
<keyword evidence="1 3" id="KW-0732">Signal</keyword>
<dbReference type="InterPro" id="IPR013106">
    <property type="entry name" value="Ig_V-set"/>
</dbReference>
<dbReference type="Pfam" id="PF07686">
    <property type="entry name" value="V-set"/>
    <property type="match status" value="1"/>
</dbReference>
<gene>
    <name evidence="5" type="ORF">AMELA_G00127100</name>
</gene>
<dbReference type="PANTHER" id="PTHR23268">
    <property type="entry name" value="T-CELL RECEPTOR BETA CHAIN"/>
    <property type="match status" value="1"/>
</dbReference>